<feature type="compositionally biased region" description="Polar residues" evidence="1">
    <location>
        <begin position="455"/>
        <end position="472"/>
    </location>
</feature>
<evidence type="ECO:0000256" key="1">
    <source>
        <dbReference type="SAM" id="MobiDB-lite"/>
    </source>
</evidence>
<dbReference type="PANTHER" id="PTHR23354">
    <property type="entry name" value="NUCLEOLAR PROTEIN 7/ESTROGEN RECEPTOR COACTIVATOR-RELATED"/>
    <property type="match status" value="1"/>
</dbReference>
<dbReference type="eggNOG" id="KOG2372">
    <property type="taxonomic scope" value="Eukaryota"/>
</dbReference>
<reference evidence="4" key="1">
    <citation type="journal article" date="2010" name="Genome Biol.">
        <title>Genome sequence of the necrotrophic plant pathogen Pythium ultimum reveals original pathogenicity mechanisms and effector repertoire.</title>
        <authorList>
            <person name="Levesque C.A."/>
            <person name="Brouwer H."/>
            <person name="Cano L."/>
            <person name="Hamilton J.P."/>
            <person name="Holt C."/>
            <person name="Huitema E."/>
            <person name="Raffaele S."/>
            <person name="Robideau G.P."/>
            <person name="Thines M."/>
            <person name="Win J."/>
            <person name="Zerillo M.M."/>
            <person name="Beakes G.W."/>
            <person name="Boore J.L."/>
            <person name="Busam D."/>
            <person name="Dumas B."/>
            <person name="Ferriera S."/>
            <person name="Fuerstenberg S.I."/>
            <person name="Gachon C.M."/>
            <person name="Gaulin E."/>
            <person name="Govers F."/>
            <person name="Grenville-Briggs L."/>
            <person name="Horner N."/>
            <person name="Hostetler J."/>
            <person name="Jiang R.H."/>
            <person name="Johnson J."/>
            <person name="Krajaejun T."/>
            <person name="Lin H."/>
            <person name="Meijer H.J."/>
            <person name="Moore B."/>
            <person name="Morris P."/>
            <person name="Phuntmart V."/>
            <person name="Puiu D."/>
            <person name="Shetty J."/>
            <person name="Stajich J.E."/>
            <person name="Tripathy S."/>
            <person name="Wawra S."/>
            <person name="van West P."/>
            <person name="Whitty B.R."/>
            <person name="Coutinho P.M."/>
            <person name="Henrissat B."/>
            <person name="Martin F."/>
            <person name="Thomas P.D."/>
            <person name="Tyler B.M."/>
            <person name="De Vries R.P."/>
            <person name="Kamoun S."/>
            <person name="Yandell M."/>
            <person name="Tisserat N."/>
            <person name="Buell C.R."/>
        </authorList>
    </citation>
    <scope>NUCLEOTIDE SEQUENCE</scope>
    <source>
        <strain evidence="4">DAOM:BR144</strain>
    </source>
</reference>
<dbReference type="Proteomes" id="UP000019132">
    <property type="component" value="Unassembled WGS sequence"/>
</dbReference>
<reference evidence="3" key="3">
    <citation type="submission" date="2015-02" db="UniProtKB">
        <authorList>
            <consortium name="EnsemblProtists"/>
        </authorList>
    </citation>
    <scope>IDENTIFICATION</scope>
    <source>
        <strain evidence="3">DAOM BR144</strain>
    </source>
</reference>
<feature type="region of interest" description="Disordered" evidence="1">
    <location>
        <begin position="292"/>
        <end position="318"/>
    </location>
</feature>
<dbReference type="AlphaFoldDB" id="K3X9L6"/>
<dbReference type="OMA" id="NGRTFVF"/>
<reference evidence="4" key="2">
    <citation type="submission" date="2010-04" db="EMBL/GenBank/DDBJ databases">
        <authorList>
            <person name="Buell R."/>
            <person name="Hamilton J."/>
            <person name="Hostetler J."/>
        </authorList>
    </citation>
    <scope>NUCLEOTIDE SEQUENCE [LARGE SCALE GENOMIC DNA]</scope>
    <source>
        <strain evidence="4">DAOM:BR144</strain>
    </source>
</reference>
<name>K3X9L6_GLOUD</name>
<dbReference type="EMBL" id="GL376578">
    <property type="status" value="NOT_ANNOTATED_CDS"/>
    <property type="molecule type" value="Genomic_DNA"/>
</dbReference>
<accession>K3X9L6</accession>
<feature type="compositionally biased region" description="Polar residues" evidence="1">
    <location>
        <begin position="296"/>
        <end position="316"/>
    </location>
</feature>
<protein>
    <recommendedName>
        <fullName evidence="2">TLDc domain-containing protein</fullName>
    </recommendedName>
</protein>
<dbReference type="PANTHER" id="PTHR23354:SF122">
    <property type="entry name" value="GTPASE-ACTIVATING PROTEIN SKYWALKER"/>
    <property type="match status" value="1"/>
</dbReference>
<feature type="domain" description="TLDc" evidence="2">
    <location>
        <begin position="529"/>
        <end position="689"/>
    </location>
</feature>
<evidence type="ECO:0000313" key="4">
    <source>
        <dbReference type="Proteomes" id="UP000019132"/>
    </source>
</evidence>
<dbReference type="SUPFAM" id="SSF50156">
    <property type="entry name" value="PDZ domain-like"/>
    <property type="match status" value="1"/>
</dbReference>
<dbReference type="Pfam" id="PF07534">
    <property type="entry name" value="TLD"/>
    <property type="match status" value="1"/>
</dbReference>
<dbReference type="VEuPathDB" id="FungiDB:PYU1_G013886"/>
<keyword evidence="4" id="KW-1185">Reference proteome</keyword>
<feature type="region of interest" description="Disordered" evidence="1">
    <location>
        <begin position="434"/>
        <end position="472"/>
    </location>
</feature>
<dbReference type="PROSITE" id="PS51886">
    <property type="entry name" value="TLDC"/>
    <property type="match status" value="1"/>
</dbReference>
<feature type="compositionally biased region" description="Acidic residues" evidence="1">
    <location>
        <begin position="62"/>
        <end position="75"/>
    </location>
</feature>
<sequence>MAVVNSLKALFQSMFVDDDDGDDPRSFKTSPPKRRTGAAESTAYRWTPRGFANPLTRSAYTQDEEEVDVDEDGNDDDAREQMYVAKPAEGEYNVWFHARPLGMGLVPSTQLYGSWEVSSMSANITQQQKQYNRAQGGEHVQYDDNDQYCHRMERGDVLIAINFSCKHAQLPRDRLFAYLQSCVLPIAVILRKPSIYGSLDSRSMVTAMYPLSIEYEATKEFAGHKRFTGRASSAQWKRTLNHQLSQNAIHAKHDSAKQLVQNLVTVKENTNTENRRPSDQNARDQFFGQHIPSQKLKANTSPRKLQRSLSVASSTHEATERVKLSMMGEYGVTFNEHPIHLVLAPSTRMYGSVEIYDPKVHAADLEVGDVIMAVNGDTSVSRWPTDDLIDYISELQPPVRITFRRPVAYRQYLENYFRSTKPISSQSVANAMFPNSAEYKRSPQKARSGTRKRLNCNSPPSPRSANPKYTSGDTREAQQKVLLLSQNVDFTAPATQLSDLRDFLLKINSTDQFKLWSGGGRSEAAQHSTILTEKHVRFLWTYLPQYLSCNEMELAYSTRYHGWNLLSFYSMLKDKGPTILVIQDTRDNIFGAFCSSSWQNTHSIYGNGRSFVFTLRPQMKVFPWSGRETSFMYSKRDAIFVGGGKQGIALCLQLDEMRGFTKSCETFDNPPLAERESFECEVCEVWSFSGLRI</sequence>
<evidence type="ECO:0000259" key="2">
    <source>
        <dbReference type="PROSITE" id="PS51886"/>
    </source>
</evidence>
<proteinExistence type="predicted"/>
<dbReference type="InterPro" id="IPR006571">
    <property type="entry name" value="TLDc_dom"/>
</dbReference>
<feature type="region of interest" description="Disordered" evidence="1">
    <location>
        <begin position="16"/>
        <end position="75"/>
    </location>
</feature>
<dbReference type="SMART" id="SM00584">
    <property type="entry name" value="TLDc"/>
    <property type="match status" value="1"/>
</dbReference>
<dbReference type="HOGENOM" id="CLU_457505_0_0_1"/>
<evidence type="ECO:0000313" key="3">
    <source>
        <dbReference type="EnsemblProtists" id="PYU1_T013915"/>
    </source>
</evidence>
<organism evidence="3 4">
    <name type="scientific">Globisporangium ultimum (strain ATCC 200006 / CBS 805.95 / DAOM BR144)</name>
    <name type="common">Pythium ultimum</name>
    <dbReference type="NCBI Taxonomy" id="431595"/>
    <lineage>
        <taxon>Eukaryota</taxon>
        <taxon>Sar</taxon>
        <taxon>Stramenopiles</taxon>
        <taxon>Oomycota</taxon>
        <taxon>Peronosporomycetes</taxon>
        <taxon>Pythiales</taxon>
        <taxon>Pythiaceae</taxon>
        <taxon>Globisporangium</taxon>
    </lineage>
</organism>
<dbReference type="EnsemblProtists" id="PYU1_T013915">
    <property type="protein sequence ID" value="PYU1_T013915"/>
    <property type="gene ID" value="PYU1_G013886"/>
</dbReference>
<dbReference type="InParanoid" id="K3X9L6"/>
<dbReference type="InterPro" id="IPR036034">
    <property type="entry name" value="PDZ_sf"/>
</dbReference>
<feature type="compositionally biased region" description="Basic residues" evidence="1">
    <location>
        <begin position="442"/>
        <end position="454"/>
    </location>
</feature>